<comment type="caution">
    <text evidence="1">The sequence shown here is derived from an EMBL/GenBank/DDBJ whole genome shotgun (WGS) entry which is preliminary data.</text>
</comment>
<accession>A0ABQ5BI70</accession>
<dbReference type="EMBL" id="BQNB010013271">
    <property type="protein sequence ID" value="GJT13939.1"/>
    <property type="molecule type" value="Genomic_DNA"/>
</dbReference>
<dbReference type="Proteomes" id="UP001151760">
    <property type="component" value="Unassembled WGS sequence"/>
</dbReference>
<evidence type="ECO:0000313" key="2">
    <source>
        <dbReference type="Proteomes" id="UP001151760"/>
    </source>
</evidence>
<dbReference type="PANTHER" id="PTHR48040:SF13">
    <property type="entry name" value="ABC TRANSPORTER G FAMILY MEMBER 31"/>
    <property type="match status" value="1"/>
</dbReference>
<proteinExistence type="predicted"/>
<gene>
    <name evidence="1" type="ORF">Tco_0860981</name>
</gene>
<reference evidence="1" key="1">
    <citation type="journal article" date="2022" name="Int. J. Mol. Sci.">
        <title>Draft Genome of Tanacetum Coccineum: Genomic Comparison of Closely Related Tanacetum-Family Plants.</title>
        <authorList>
            <person name="Yamashiro T."/>
            <person name="Shiraishi A."/>
            <person name="Nakayama K."/>
            <person name="Satake H."/>
        </authorList>
    </citation>
    <scope>NUCLEOTIDE SEQUENCE</scope>
</reference>
<dbReference type="PANTHER" id="PTHR48040">
    <property type="entry name" value="PLEIOTROPIC DRUG RESISTANCE PROTEIN 1-LIKE ISOFORM X1"/>
    <property type="match status" value="1"/>
</dbReference>
<sequence length="93" mass="10451">MFTTSLFLGVHKAPAVQPVVNNGRTVFYRERAAGMYYALPNACSQNLETIFKYFTSFRLFGVETATNVSEMWDGDGSDVVREANREDTCDNLP</sequence>
<reference evidence="1" key="2">
    <citation type="submission" date="2022-01" db="EMBL/GenBank/DDBJ databases">
        <authorList>
            <person name="Yamashiro T."/>
            <person name="Shiraishi A."/>
            <person name="Satake H."/>
            <person name="Nakayama K."/>
        </authorList>
    </citation>
    <scope>NUCLEOTIDE SEQUENCE</scope>
</reference>
<organism evidence="1 2">
    <name type="scientific">Tanacetum coccineum</name>
    <dbReference type="NCBI Taxonomy" id="301880"/>
    <lineage>
        <taxon>Eukaryota</taxon>
        <taxon>Viridiplantae</taxon>
        <taxon>Streptophyta</taxon>
        <taxon>Embryophyta</taxon>
        <taxon>Tracheophyta</taxon>
        <taxon>Spermatophyta</taxon>
        <taxon>Magnoliopsida</taxon>
        <taxon>eudicotyledons</taxon>
        <taxon>Gunneridae</taxon>
        <taxon>Pentapetalae</taxon>
        <taxon>asterids</taxon>
        <taxon>campanulids</taxon>
        <taxon>Asterales</taxon>
        <taxon>Asteraceae</taxon>
        <taxon>Asteroideae</taxon>
        <taxon>Anthemideae</taxon>
        <taxon>Anthemidinae</taxon>
        <taxon>Tanacetum</taxon>
    </lineage>
</organism>
<protein>
    <submittedName>
        <fullName evidence="1">Uncharacterized protein</fullName>
    </submittedName>
</protein>
<evidence type="ECO:0000313" key="1">
    <source>
        <dbReference type="EMBL" id="GJT13939.1"/>
    </source>
</evidence>
<name>A0ABQ5BI70_9ASTR</name>
<keyword evidence="2" id="KW-1185">Reference proteome</keyword>